<dbReference type="AlphaFoldDB" id="A0A1E2USM2"/>
<dbReference type="SUPFAM" id="SSF47336">
    <property type="entry name" value="ACP-like"/>
    <property type="match status" value="1"/>
</dbReference>
<dbReference type="Proteomes" id="UP000094849">
    <property type="component" value="Unassembled WGS sequence"/>
</dbReference>
<dbReference type="Gene3D" id="1.10.1200.10">
    <property type="entry name" value="ACP-like"/>
    <property type="match status" value="1"/>
</dbReference>
<evidence type="ECO:0000313" key="3">
    <source>
        <dbReference type="Proteomes" id="UP000094849"/>
    </source>
</evidence>
<gene>
    <name evidence="2" type="ORF">A3196_12160</name>
</gene>
<accession>A0A1E2USM2</accession>
<evidence type="ECO:0000313" key="2">
    <source>
        <dbReference type="EMBL" id="ODB97444.1"/>
    </source>
</evidence>
<dbReference type="EMBL" id="LVJZ01000003">
    <property type="protein sequence ID" value="ODB97444.1"/>
    <property type="molecule type" value="Genomic_DNA"/>
</dbReference>
<dbReference type="PROSITE" id="PS50075">
    <property type="entry name" value="CARRIER"/>
    <property type="match status" value="1"/>
</dbReference>
<dbReference type="RefSeq" id="WP_068995575.1">
    <property type="nucleotide sequence ID" value="NZ_LVJW01000003.1"/>
</dbReference>
<dbReference type="STRING" id="1818881.A3196_12160"/>
<dbReference type="InterPro" id="IPR036736">
    <property type="entry name" value="ACP-like_sf"/>
</dbReference>
<comment type="caution">
    <text evidence="2">The sequence shown here is derived from an EMBL/GenBank/DDBJ whole genome shotgun (WGS) entry which is preliminary data.</text>
</comment>
<sequence length="81" mass="9142">MSAEAQIRNYILENYLFTDDQSALDSGDSFLDKGILDSTGILEVIYFLEDEFSIKVEDTEMVPENLDSVNNIVAFIGRKSQ</sequence>
<keyword evidence="3" id="KW-1185">Reference proteome</keyword>
<name>A0A1E2USM2_9GAMM</name>
<protein>
    <submittedName>
        <fullName evidence="2">Acyl carrier protein</fullName>
    </submittedName>
</protein>
<evidence type="ECO:0000259" key="1">
    <source>
        <dbReference type="PROSITE" id="PS50075"/>
    </source>
</evidence>
<dbReference type="OrthoDB" id="2625323at2"/>
<reference evidence="2 3" key="1">
    <citation type="submission" date="2016-03" db="EMBL/GenBank/DDBJ databases">
        <title>Chemosynthetic sulphur-oxidizing symbionts of marine invertebrate animals are capable of nitrogen fixation.</title>
        <authorList>
            <person name="Petersen J.M."/>
            <person name="Kemper A."/>
            <person name="Gruber-Vodicka H."/>
            <person name="Cardini U."/>
            <person name="Geest Mvander."/>
            <person name="Kleiner M."/>
            <person name="Bulgheresi S."/>
            <person name="Fussmann M."/>
            <person name="Herbold C."/>
            <person name="Seah B.K.B."/>
            <person name="Antony C.Paul."/>
            <person name="Liu D."/>
            <person name="Belitz A."/>
            <person name="Weber M."/>
        </authorList>
    </citation>
    <scope>NUCLEOTIDE SEQUENCE [LARGE SCALE GENOMIC DNA]</scope>
    <source>
        <strain evidence="2">G_D</strain>
    </source>
</reference>
<organism evidence="2 3">
    <name type="scientific">Candidatus Thiodiazotropha endoloripes</name>
    <dbReference type="NCBI Taxonomy" id="1818881"/>
    <lineage>
        <taxon>Bacteria</taxon>
        <taxon>Pseudomonadati</taxon>
        <taxon>Pseudomonadota</taxon>
        <taxon>Gammaproteobacteria</taxon>
        <taxon>Chromatiales</taxon>
        <taxon>Sedimenticolaceae</taxon>
        <taxon>Candidatus Thiodiazotropha</taxon>
    </lineage>
</organism>
<dbReference type="InterPro" id="IPR009081">
    <property type="entry name" value="PP-bd_ACP"/>
</dbReference>
<feature type="domain" description="Carrier" evidence="1">
    <location>
        <begin position="2"/>
        <end position="80"/>
    </location>
</feature>
<proteinExistence type="predicted"/>